<keyword evidence="8" id="KW-1185">Reference proteome</keyword>
<dbReference type="InterPro" id="IPR029063">
    <property type="entry name" value="SAM-dependent_MTases_sf"/>
</dbReference>
<evidence type="ECO:0000313" key="7">
    <source>
        <dbReference type="EMBL" id="KAA9041324.1"/>
    </source>
</evidence>
<dbReference type="InterPro" id="IPR007848">
    <property type="entry name" value="Small_mtfrase_dom"/>
</dbReference>
<dbReference type="Gene3D" id="1.10.8.10">
    <property type="entry name" value="DNA helicase RuvA subunit, C-terminal domain"/>
    <property type="match status" value="1"/>
</dbReference>
<evidence type="ECO:0000256" key="5">
    <source>
        <dbReference type="ARBA" id="ARBA00048391"/>
    </source>
</evidence>
<dbReference type="NCBIfam" id="TIGR00536">
    <property type="entry name" value="hemK_fam"/>
    <property type="match status" value="1"/>
</dbReference>
<keyword evidence="4" id="KW-0949">S-adenosyl-L-methionine</keyword>
<dbReference type="InterPro" id="IPR004556">
    <property type="entry name" value="HemK-like"/>
</dbReference>
<dbReference type="SUPFAM" id="SSF53335">
    <property type="entry name" value="S-adenosyl-L-methionine-dependent methyltransferases"/>
    <property type="match status" value="1"/>
</dbReference>
<dbReference type="InterPro" id="IPR002052">
    <property type="entry name" value="DNA_methylase_N6_adenine_CS"/>
</dbReference>
<accession>A0A5J5IN34</accession>
<dbReference type="CDD" id="cd02440">
    <property type="entry name" value="AdoMet_MTases"/>
    <property type="match status" value="1"/>
</dbReference>
<reference evidence="7 8" key="1">
    <citation type="submission" date="2019-09" db="EMBL/GenBank/DDBJ databases">
        <title>Draft genome sequence of Ginsengibacter sp. BR5-29.</title>
        <authorList>
            <person name="Im W.-T."/>
        </authorList>
    </citation>
    <scope>NUCLEOTIDE SEQUENCE [LARGE SCALE GENOMIC DNA]</scope>
    <source>
        <strain evidence="7 8">BR5-29</strain>
    </source>
</reference>
<protein>
    <recommendedName>
        <fullName evidence="1">peptide chain release factor N(5)-glutamine methyltransferase</fullName>
        <ecNumber evidence="1">2.1.1.297</ecNumber>
    </recommendedName>
</protein>
<dbReference type="InterPro" id="IPR050320">
    <property type="entry name" value="N5-glutamine_MTase"/>
</dbReference>
<dbReference type="RefSeq" id="WP_150413413.1">
    <property type="nucleotide sequence ID" value="NZ_VYQF01000001.1"/>
</dbReference>
<evidence type="ECO:0000313" key="8">
    <source>
        <dbReference type="Proteomes" id="UP000326903"/>
    </source>
</evidence>
<name>A0A5J5IN34_9BACT</name>
<dbReference type="PANTHER" id="PTHR18895:SF74">
    <property type="entry name" value="MTRF1L RELEASE FACTOR GLUTAMINE METHYLTRANSFERASE"/>
    <property type="match status" value="1"/>
</dbReference>
<dbReference type="GO" id="GO:0102559">
    <property type="term" value="F:peptide chain release factor N(5)-glutamine methyltransferase activity"/>
    <property type="evidence" value="ECO:0007669"/>
    <property type="project" value="UniProtKB-EC"/>
</dbReference>
<dbReference type="EMBL" id="VYQF01000001">
    <property type="protein sequence ID" value="KAA9041324.1"/>
    <property type="molecule type" value="Genomic_DNA"/>
</dbReference>
<comment type="caution">
    <text evidence="7">The sequence shown here is derived from an EMBL/GenBank/DDBJ whole genome shotgun (WGS) entry which is preliminary data.</text>
</comment>
<dbReference type="PROSITE" id="PS00092">
    <property type="entry name" value="N6_MTASE"/>
    <property type="match status" value="1"/>
</dbReference>
<evidence type="ECO:0000256" key="4">
    <source>
        <dbReference type="ARBA" id="ARBA00022691"/>
    </source>
</evidence>
<feature type="domain" description="Methyltransferase small" evidence="6">
    <location>
        <begin position="123"/>
        <end position="204"/>
    </location>
</feature>
<dbReference type="NCBIfam" id="TIGR03534">
    <property type="entry name" value="RF_mod_PrmC"/>
    <property type="match status" value="1"/>
</dbReference>
<dbReference type="EC" id="2.1.1.297" evidence="1"/>
<dbReference type="Pfam" id="PF05175">
    <property type="entry name" value="MTS"/>
    <property type="match status" value="1"/>
</dbReference>
<evidence type="ECO:0000259" key="6">
    <source>
        <dbReference type="Pfam" id="PF05175"/>
    </source>
</evidence>
<evidence type="ECO:0000256" key="1">
    <source>
        <dbReference type="ARBA" id="ARBA00012771"/>
    </source>
</evidence>
<organism evidence="7 8">
    <name type="scientific">Ginsengibacter hankyongi</name>
    <dbReference type="NCBI Taxonomy" id="2607284"/>
    <lineage>
        <taxon>Bacteria</taxon>
        <taxon>Pseudomonadati</taxon>
        <taxon>Bacteroidota</taxon>
        <taxon>Chitinophagia</taxon>
        <taxon>Chitinophagales</taxon>
        <taxon>Chitinophagaceae</taxon>
        <taxon>Ginsengibacter</taxon>
    </lineage>
</organism>
<dbReference type="InterPro" id="IPR019874">
    <property type="entry name" value="RF_methyltr_PrmC"/>
</dbReference>
<dbReference type="GO" id="GO:0032259">
    <property type="term" value="P:methylation"/>
    <property type="evidence" value="ECO:0007669"/>
    <property type="project" value="UniProtKB-KW"/>
</dbReference>
<dbReference type="GO" id="GO:0003676">
    <property type="term" value="F:nucleic acid binding"/>
    <property type="evidence" value="ECO:0007669"/>
    <property type="project" value="InterPro"/>
</dbReference>
<dbReference type="PANTHER" id="PTHR18895">
    <property type="entry name" value="HEMK METHYLTRANSFERASE"/>
    <property type="match status" value="1"/>
</dbReference>
<dbReference type="Proteomes" id="UP000326903">
    <property type="component" value="Unassembled WGS sequence"/>
</dbReference>
<proteinExistence type="predicted"/>
<evidence type="ECO:0000256" key="3">
    <source>
        <dbReference type="ARBA" id="ARBA00022679"/>
    </source>
</evidence>
<comment type="catalytic activity">
    <reaction evidence="5">
        <text>L-glutaminyl-[peptide chain release factor] + S-adenosyl-L-methionine = N(5)-methyl-L-glutaminyl-[peptide chain release factor] + S-adenosyl-L-homocysteine + H(+)</text>
        <dbReference type="Rhea" id="RHEA:42896"/>
        <dbReference type="Rhea" id="RHEA-COMP:10271"/>
        <dbReference type="Rhea" id="RHEA-COMP:10272"/>
        <dbReference type="ChEBI" id="CHEBI:15378"/>
        <dbReference type="ChEBI" id="CHEBI:30011"/>
        <dbReference type="ChEBI" id="CHEBI:57856"/>
        <dbReference type="ChEBI" id="CHEBI:59789"/>
        <dbReference type="ChEBI" id="CHEBI:61891"/>
        <dbReference type="EC" id="2.1.1.297"/>
    </reaction>
</comment>
<dbReference type="AlphaFoldDB" id="A0A5J5IN34"/>
<dbReference type="Gene3D" id="3.40.50.150">
    <property type="entry name" value="Vaccinia Virus protein VP39"/>
    <property type="match status" value="1"/>
</dbReference>
<keyword evidence="3 7" id="KW-0808">Transferase</keyword>
<evidence type="ECO:0000256" key="2">
    <source>
        <dbReference type="ARBA" id="ARBA00022603"/>
    </source>
</evidence>
<keyword evidence="2 7" id="KW-0489">Methyltransferase</keyword>
<gene>
    <name evidence="7" type="primary">prmC</name>
    <name evidence="7" type="ORF">FW778_04625</name>
</gene>
<sequence>MTTEQYHNDFLNQLISIYERREAANITDWVFENITGLKRLERSLKRNVELEIDLIKELEKCLHELLKYRPVQYVLNEAWFYKMKFYVNENVLIPRPETEELVEWVVLDVRSTMYDVRGEEFGILDVGTGSGCIAVSIKNELENIEVTAIDVSEEALKVAKKNADTLQPKINFLQVDFLNESLWNRLGVYDIIVSNPPYIHQKEKEKLSKNVTAFEPHLALFVDDNDPFIFYKKMAKFAQSNLKPKGKVFVEIHEDYSEEVDKIFLAANFKTEIRKDMYGKNRMLKATRSIS</sequence>